<keyword evidence="6 9" id="KW-1133">Transmembrane helix</keyword>
<comment type="similarity">
    <text evidence="8">Belongs to the TRAP transporter small permease family.</text>
</comment>
<reference evidence="11 12" key="1">
    <citation type="submission" date="2019-07" db="EMBL/GenBank/DDBJ databases">
        <authorList>
            <person name="Park Y.J."/>
            <person name="Jeong S.E."/>
            <person name="Jung H.S."/>
        </authorList>
    </citation>
    <scope>NUCLEOTIDE SEQUENCE [LARGE SCALE GENOMIC DNA]</scope>
    <source>
        <strain evidence="12">P16(2019)</strain>
    </source>
</reference>
<evidence type="ECO:0000259" key="10">
    <source>
        <dbReference type="Pfam" id="PF04290"/>
    </source>
</evidence>
<keyword evidence="3" id="KW-1003">Cell membrane</keyword>
<dbReference type="InterPro" id="IPR055348">
    <property type="entry name" value="DctQ"/>
</dbReference>
<comment type="caution">
    <text evidence="11">The sequence shown here is derived from an EMBL/GenBank/DDBJ whole genome shotgun (WGS) entry which is preliminary data.</text>
</comment>
<dbReference type="PANTHER" id="PTHR35011">
    <property type="entry name" value="2,3-DIKETO-L-GULONATE TRAP TRANSPORTER SMALL PERMEASE PROTEIN YIAM"/>
    <property type="match status" value="1"/>
</dbReference>
<evidence type="ECO:0000256" key="3">
    <source>
        <dbReference type="ARBA" id="ARBA00022475"/>
    </source>
</evidence>
<dbReference type="EMBL" id="VLXZ01000002">
    <property type="protein sequence ID" value="TSB47821.1"/>
    <property type="molecule type" value="Genomic_DNA"/>
</dbReference>
<keyword evidence="4" id="KW-0997">Cell inner membrane</keyword>
<dbReference type="InterPro" id="IPR007387">
    <property type="entry name" value="TRAP_DctQ"/>
</dbReference>
<gene>
    <name evidence="11" type="ORF">FN960_04710</name>
</gene>
<evidence type="ECO:0000256" key="1">
    <source>
        <dbReference type="ARBA" id="ARBA00004429"/>
    </source>
</evidence>
<sequence length="166" mass="19210">MKMKAISIKIEYVFMRVAALFFLAFVVCIFLQLLSRYVPAVTLLWPAEIATYAFIWTMFLGAAVMVHHQEHFKIDYLFEKLTHGRLLAVKMISHLLIGGFGLMMTIFGFQLVHLFWEWTVNTLPQLQQGYLWLALPVSGLAMVWFSISNAVDDLQEYQLERGGRTE</sequence>
<dbReference type="PANTHER" id="PTHR35011:SF11">
    <property type="entry name" value="TRAP TRANSPORTER SMALL PERMEASE PROTEIN"/>
    <property type="match status" value="1"/>
</dbReference>
<keyword evidence="12" id="KW-1185">Reference proteome</keyword>
<keyword evidence="2" id="KW-0813">Transport</keyword>
<feature type="transmembrane region" description="Helical" evidence="9">
    <location>
        <begin position="12"/>
        <end position="34"/>
    </location>
</feature>
<evidence type="ECO:0000313" key="11">
    <source>
        <dbReference type="EMBL" id="TSB47821.1"/>
    </source>
</evidence>
<evidence type="ECO:0000256" key="5">
    <source>
        <dbReference type="ARBA" id="ARBA00022692"/>
    </source>
</evidence>
<organism evidence="11 12">
    <name type="scientific">Alkalicoccobacillus porphyridii</name>
    <dbReference type="NCBI Taxonomy" id="2597270"/>
    <lineage>
        <taxon>Bacteria</taxon>
        <taxon>Bacillati</taxon>
        <taxon>Bacillota</taxon>
        <taxon>Bacilli</taxon>
        <taxon>Bacillales</taxon>
        <taxon>Bacillaceae</taxon>
        <taxon>Alkalicoccobacillus</taxon>
    </lineage>
</organism>
<evidence type="ECO:0000256" key="9">
    <source>
        <dbReference type="SAM" id="Phobius"/>
    </source>
</evidence>
<keyword evidence="7 9" id="KW-0472">Membrane</keyword>
<accession>A0A554A2A2</accession>
<feature type="domain" description="Tripartite ATP-independent periplasmic transporters DctQ component" evidence="10">
    <location>
        <begin position="26"/>
        <end position="155"/>
    </location>
</feature>
<proteinExistence type="inferred from homology"/>
<evidence type="ECO:0000256" key="4">
    <source>
        <dbReference type="ARBA" id="ARBA00022519"/>
    </source>
</evidence>
<dbReference type="Pfam" id="PF04290">
    <property type="entry name" value="DctQ"/>
    <property type="match status" value="1"/>
</dbReference>
<evidence type="ECO:0000256" key="8">
    <source>
        <dbReference type="ARBA" id="ARBA00038436"/>
    </source>
</evidence>
<dbReference type="OrthoDB" id="9815614at2"/>
<protein>
    <submittedName>
        <fullName evidence="11">TRAP transporter small permease</fullName>
    </submittedName>
</protein>
<feature type="transmembrane region" description="Helical" evidence="9">
    <location>
        <begin position="129"/>
        <end position="151"/>
    </location>
</feature>
<dbReference type="GO" id="GO:0022857">
    <property type="term" value="F:transmembrane transporter activity"/>
    <property type="evidence" value="ECO:0007669"/>
    <property type="project" value="TreeGrafter"/>
</dbReference>
<comment type="subcellular location">
    <subcellularLocation>
        <location evidence="1">Cell inner membrane</location>
        <topology evidence="1">Multi-pass membrane protein</topology>
    </subcellularLocation>
</comment>
<feature type="transmembrane region" description="Helical" evidence="9">
    <location>
        <begin position="87"/>
        <end position="109"/>
    </location>
</feature>
<feature type="transmembrane region" description="Helical" evidence="9">
    <location>
        <begin position="49"/>
        <end position="66"/>
    </location>
</feature>
<dbReference type="GO" id="GO:0015740">
    <property type="term" value="P:C4-dicarboxylate transport"/>
    <property type="evidence" value="ECO:0007669"/>
    <property type="project" value="TreeGrafter"/>
</dbReference>
<evidence type="ECO:0000256" key="2">
    <source>
        <dbReference type="ARBA" id="ARBA00022448"/>
    </source>
</evidence>
<evidence type="ECO:0000313" key="12">
    <source>
        <dbReference type="Proteomes" id="UP000318521"/>
    </source>
</evidence>
<evidence type="ECO:0000256" key="7">
    <source>
        <dbReference type="ARBA" id="ARBA00023136"/>
    </source>
</evidence>
<dbReference type="Proteomes" id="UP000318521">
    <property type="component" value="Unassembled WGS sequence"/>
</dbReference>
<evidence type="ECO:0000256" key="6">
    <source>
        <dbReference type="ARBA" id="ARBA00022989"/>
    </source>
</evidence>
<dbReference type="AlphaFoldDB" id="A0A554A2A2"/>
<dbReference type="GO" id="GO:0005886">
    <property type="term" value="C:plasma membrane"/>
    <property type="evidence" value="ECO:0007669"/>
    <property type="project" value="UniProtKB-SubCell"/>
</dbReference>
<name>A0A554A2A2_9BACI</name>
<keyword evidence="5 9" id="KW-0812">Transmembrane</keyword>